<evidence type="ECO:0000259" key="9">
    <source>
        <dbReference type="Pfam" id="PF06974"/>
    </source>
</evidence>
<organism evidence="10 11">
    <name type="scientific">Acrasis kona</name>
    <dbReference type="NCBI Taxonomy" id="1008807"/>
    <lineage>
        <taxon>Eukaryota</taxon>
        <taxon>Discoba</taxon>
        <taxon>Heterolobosea</taxon>
        <taxon>Tetramitia</taxon>
        <taxon>Eutetramitia</taxon>
        <taxon>Acrasidae</taxon>
        <taxon>Acrasis</taxon>
    </lineage>
</organism>
<dbReference type="PANTHER" id="PTHR31650">
    <property type="entry name" value="O-ACYLTRANSFERASE (WSD1-LIKE) FAMILY PROTEIN"/>
    <property type="match status" value="1"/>
</dbReference>
<keyword evidence="4" id="KW-0012">Acyltransferase</keyword>
<evidence type="ECO:0000313" key="11">
    <source>
        <dbReference type="Proteomes" id="UP001431209"/>
    </source>
</evidence>
<feature type="domain" description="O-acyltransferase WSD1 C-terminal" evidence="9">
    <location>
        <begin position="346"/>
        <end position="484"/>
    </location>
</feature>
<dbReference type="GO" id="GO:0004144">
    <property type="term" value="F:diacylglycerol O-acyltransferase activity"/>
    <property type="evidence" value="ECO:0007669"/>
    <property type="project" value="UniProtKB-EC"/>
</dbReference>
<comment type="pathway">
    <text evidence="1">Glycerolipid metabolism; triacylglycerol biosynthesis.</text>
</comment>
<protein>
    <submittedName>
        <fullName evidence="10">Diacylglycerol O-acyltransferase</fullName>
    </submittedName>
</protein>
<dbReference type="SUPFAM" id="SSF52777">
    <property type="entry name" value="CoA-dependent acyltransferases"/>
    <property type="match status" value="1"/>
</dbReference>
<evidence type="ECO:0000256" key="1">
    <source>
        <dbReference type="ARBA" id="ARBA00004771"/>
    </source>
</evidence>
<feature type="domain" description="O-acyltransferase WSD1-like N-terminal" evidence="8">
    <location>
        <begin position="35"/>
        <end position="182"/>
    </location>
</feature>
<accession>A0AAW2ZEA6</accession>
<dbReference type="InterPro" id="IPR045034">
    <property type="entry name" value="O-acyltransferase_WSD1-like"/>
</dbReference>
<dbReference type="GO" id="GO:0005886">
    <property type="term" value="C:plasma membrane"/>
    <property type="evidence" value="ECO:0007669"/>
    <property type="project" value="TreeGrafter"/>
</dbReference>
<reference evidence="10 11" key="1">
    <citation type="submission" date="2024-03" db="EMBL/GenBank/DDBJ databases">
        <title>The Acrasis kona genome and developmental transcriptomes reveal deep origins of eukaryotic multicellular pathways.</title>
        <authorList>
            <person name="Sheikh S."/>
            <person name="Fu C.-J."/>
            <person name="Brown M.W."/>
            <person name="Baldauf S.L."/>
        </authorList>
    </citation>
    <scope>NUCLEOTIDE SEQUENCE [LARGE SCALE GENOMIC DNA]</scope>
    <source>
        <strain evidence="10 11">ATCC MYA-3509</strain>
    </source>
</reference>
<dbReference type="EMBL" id="JAOPGA020001408">
    <property type="protein sequence ID" value="KAL0488096.1"/>
    <property type="molecule type" value="Genomic_DNA"/>
</dbReference>
<comment type="similarity">
    <text evidence="5">In the N-terminal section; belongs to the long-chain O-acyltransferase family.</text>
</comment>
<keyword evidence="3" id="KW-0808">Transferase</keyword>
<dbReference type="Proteomes" id="UP001431209">
    <property type="component" value="Unassembled WGS sequence"/>
</dbReference>
<dbReference type="InterPro" id="IPR004255">
    <property type="entry name" value="O-acyltransferase_WSD1_N"/>
</dbReference>
<dbReference type="GO" id="GO:0019432">
    <property type="term" value="P:triglyceride biosynthetic process"/>
    <property type="evidence" value="ECO:0007669"/>
    <property type="project" value="TreeGrafter"/>
</dbReference>
<evidence type="ECO:0000256" key="5">
    <source>
        <dbReference type="ARBA" id="ARBA00024360"/>
    </source>
</evidence>
<dbReference type="PANTHER" id="PTHR31650:SF1">
    <property type="entry name" value="WAX ESTER SYNTHASE_DIACYLGLYCEROL ACYLTRANSFERASE 4-RELATED"/>
    <property type="match status" value="1"/>
</dbReference>
<dbReference type="Pfam" id="PF03007">
    <property type="entry name" value="WS_DGAT_cat"/>
    <property type="match status" value="1"/>
</dbReference>
<evidence type="ECO:0000256" key="2">
    <source>
        <dbReference type="ARBA" id="ARBA00005189"/>
    </source>
</evidence>
<evidence type="ECO:0000256" key="4">
    <source>
        <dbReference type="ARBA" id="ARBA00023315"/>
    </source>
</evidence>
<comment type="catalytic activity">
    <reaction evidence="6">
        <text>a long chain fatty alcohol + a fatty acyl-CoA = a long-chain alcohol wax ester + CoA</text>
        <dbReference type="Rhea" id="RHEA:38443"/>
        <dbReference type="ChEBI" id="CHEBI:17135"/>
        <dbReference type="ChEBI" id="CHEBI:57287"/>
        <dbReference type="ChEBI" id="CHEBI:77636"/>
        <dbReference type="ChEBI" id="CHEBI:235323"/>
        <dbReference type="EC" id="2.3.1.75"/>
    </reaction>
</comment>
<comment type="pathway">
    <text evidence="2">Lipid metabolism.</text>
</comment>
<dbReference type="Gene3D" id="3.30.559.10">
    <property type="entry name" value="Chloramphenicol acetyltransferase-like domain"/>
    <property type="match status" value="1"/>
</dbReference>
<proteinExistence type="inferred from homology"/>
<dbReference type="InterPro" id="IPR023213">
    <property type="entry name" value="CAT-like_dom_sf"/>
</dbReference>
<comment type="catalytic activity">
    <reaction evidence="7">
        <text>an acyl-CoA + a 1,2-diacyl-sn-glycerol = a triacyl-sn-glycerol + CoA</text>
        <dbReference type="Rhea" id="RHEA:10868"/>
        <dbReference type="ChEBI" id="CHEBI:17815"/>
        <dbReference type="ChEBI" id="CHEBI:57287"/>
        <dbReference type="ChEBI" id="CHEBI:58342"/>
        <dbReference type="ChEBI" id="CHEBI:64615"/>
        <dbReference type="EC" id="2.3.1.20"/>
    </reaction>
</comment>
<evidence type="ECO:0000256" key="7">
    <source>
        <dbReference type="ARBA" id="ARBA00048109"/>
    </source>
</evidence>
<dbReference type="InterPro" id="IPR009721">
    <property type="entry name" value="O-acyltransferase_WSD1_C"/>
</dbReference>
<evidence type="ECO:0000259" key="8">
    <source>
        <dbReference type="Pfam" id="PF03007"/>
    </source>
</evidence>
<evidence type="ECO:0000256" key="6">
    <source>
        <dbReference type="ARBA" id="ARBA00047604"/>
    </source>
</evidence>
<sequence length="488" mass="56244">MGNAYVVGAMALALTSLYYLLSGNNKKKDKLNYLTPQSAFFYMIDATLTNHVNAMLILDGNRSKKEFVDQIRKKTRSYLQFRSRLRTSWFGWPYYEEIKDDNILDTYLTHHELDETLDLTRIRLLLEEEINTPMDPRKQLYKFTLYNFNDGKSVMLFRMHHCILDGMSSADILLHICEVDEKSLGELKKKSAEEQFLNKQGSFKGFNLITNSFGFIWSFLRIASMRAEGEHSLRASSNAYGNQRYKYSSIKETIPLSKIKDVCKRHTTEQLKITINDVVMSSLSGALRRYILKNGSEREKNKLENGEPYLVRNMTAVNTRNIKNVAQYIIDNKTSFDESKLVVNMGNLFHELPLHIQDPLARLKQVAHITKSRNYAGEVMVTKTSAILMPYMPLPGPLYRWVYSGMVDKVSVVTSNVRGPPCLLTFLGMPLERIAFNVPPFYRLGLIVGVYTYNNQLDMGMGTYQDLIADPNQVTQYFYEEVNKLIQT</sequence>
<comment type="caution">
    <text evidence="10">The sequence shown here is derived from an EMBL/GenBank/DDBJ whole genome shotgun (WGS) entry which is preliminary data.</text>
</comment>
<dbReference type="AlphaFoldDB" id="A0AAW2ZEA6"/>
<keyword evidence="11" id="KW-1185">Reference proteome</keyword>
<evidence type="ECO:0000313" key="10">
    <source>
        <dbReference type="EMBL" id="KAL0488096.1"/>
    </source>
</evidence>
<evidence type="ECO:0000256" key="3">
    <source>
        <dbReference type="ARBA" id="ARBA00022679"/>
    </source>
</evidence>
<name>A0AAW2ZEA6_9EUKA</name>
<dbReference type="Pfam" id="PF06974">
    <property type="entry name" value="WS_DGAT_C"/>
    <property type="match status" value="1"/>
</dbReference>
<gene>
    <name evidence="10" type="ORF">AKO1_008986</name>
</gene>
<dbReference type="GO" id="GO:0047196">
    <property type="term" value="F:long-chain-alcohol O-fatty-acyltransferase activity"/>
    <property type="evidence" value="ECO:0007669"/>
    <property type="project" value="UniProtKB-EC"/>
</dbReference>